<name>A0A017TI64_9BACT</name>
<accession>A0A017TI64</accession>
<protein>
    <submittedName>
        <fullName evidence="2">Uncharacterized protein</fullName>
    </submittedName>
</protein>
<gene>
    <name evidence="2" type="ORF">CAP_4072</name>
</gene>
<evidence type="ECO:0000256" key="1">
    <source>
        <dbReference type="SAM" id="MobiDB-lite"/>
    </source>
</evidence>
<sequence length="56" mass="5791">MRRGLRESAGAHDRAGVLGDSGVLGFGVRTNRRLATSNAHPCDALPIPVPAGDPRA</sequence>
<dbReference type="STRING" id="1192034.CAP_4072"/>
<dbReference type="AlphaFoldDB" id="A0A017TI64"/>
<evidence type="ECO:0000313" key="3">
    <source>
        <dbReference type="Proteomes" id="UP000019678"/>
    </source>
</evidence>
<feature type="compositionally biased region" description="Basic and acidic residues" evidence="1">
    <location>
        <begin position="1"/>
        <end position="15"/>
    </location>
</feature>
<organism evidence="2 3">
    <name type="scientific">Chondromyces apiculatus DSM 436</name>
    <dbReference type="NCBI Taxonomy" id="1192034"/>
    <lineage>
        <taxon>Bacteria</taxon>
        <taxon>Pseudomonadati</taxon>
        <taxon>Myxococcota</taxon>
        <taxon>Polyangia</taxon>
        <taxon>Polyangiales</taxon>
        <taxon>Polyangiaceae</taxon>
        <taxon>Chondromyces</taxon>
    </lineage>
</organism>
<feature type="region of interest" description="Disordered" evidence="1">
    <location>
        <begin position="1"/>
        <end position="20"/>
    </location>
</feature>
<dbReference type="Proteomes" id="UP000019678">
    <property type="component" value="Unassembled WGS sequence"/>
</dbReference>
<dbReference type="EMBL" id="ASRX01000003">
    <property type="protein sequence ID" value="EYF08542.1"/>
    <property type="molecule type" value="Genomic_DNA"/>
</dbReference>
<comment type="caution">
    <text evidence="2">The sequence shown here is derived from an EMBL/GenBank/DDBJ whole genome shotgun (WGS) entry which is preliminary data.</text>
</comment>
<evidence type="ECO:0000313" key="2">
    <source>
        <dbReference type="EMBL" id="EYF08542.1"/>
    </source>
</evidence>
<keyword evidence="3" id="KW-1185">Reference proteome</keyword>
<proteinExistence type="predicted"/>
<reference evidence="2 3" key="1">
    <citation type="submission" date="2013-05" db="EMBL/GenBank/DDBJ databases">
        <title>Genome assembly of Chondromyces apiculatus DSM 436.</title>
        <authorList>
            <person name="Sharma G."/>
            <person name="Khatri I."/>
            <person name="Kaur C."/>
            <person name="Mayilraj S."/>
            <person name="Subramanian S."/>
        </authorList>
    </citation>
    <scope>NUCLEOTIDE SEQUENCE [LARGE SCALE GENOMIC DNA]</scope>
    <source>
        <strain evidence="2 3">DSM 436</strain>
    </source>
</reference>